<proteinExistence type="predicted"/>
<dbReference type="Gene3D" id="3.40.50.2000">
    <property type="entry name" value="Glycogen Phosphorylase B"/>
    <property type="match status" value="1"/>
</dbReference>
<evidence type="ECO:0000313" key="3">
    <source>
        <dbReference type="Proteomes" id="UP001185779"/>
    </source>
</evidence>
<accession>A0AAE4R8X4</accession>
<organism evidence="2 4">
    <name type="scientific">Gordonia amicalis</name>
    <dbReference type="NCBI Taxonomy" id="89053"/>
    <lineage>
        <taxon>Bacteria</taxon>
        <taxon>Bacillati</taxon>
        <taxon>Actinomycetota</taxon>
        <taxon>Actinomycetes</taxon>
        <taxon>Mycobacteriales</taxon>
        <taxon>Gordoniaceae</taxon>
        <taxon>Gordonia</taxon>
    </lineage>
</organism>
<dbReference type="SUPFAM" id="SSF53756">
    <property type="entry name" value="UDP-Glycosyltransferase/glycogen phosphorylase"/>
    <property type="match status" value="1"/>
</dbReference>
<comment type="caution">
    <text evidence="2">The sequence shown here is derived from an EMBL/GenBank/DDBJ whole genome shotgun (WGS) entry which is preliminary data.</text>
</comment>
<dbReference type="GO" id="GO:0016757">
    <property type="term" value="F:glycosyltransferase activity"/>
    <property type="evidence" value="ECO:0007669"/>
    <property type="project" value="UniProtKB-KW"/>
</dbReference>
<evidence type="ECO:0000313" key="1">
    <source>
        <dbReference type="EMBL" id="MDV6307487.1"/>
    </source>
</evidence>
<dbReference type="RefSeq" id="WP_006435264.1">
    <property type="nucleotide sequence ID" value="NZ_CP091855.1"/>
</dbReference>
<evidence type="ECO:0000313" key="4">
    <source>
        <dbReference type="Proteomes" id="UP001185922"/>
    </source>
</evidence>
<dbReference type="AlphaFoldDB" id="A0AAE4R8X4"/>
<evidence type="ECO:0000313" key="2">
    <source>
        <dbReference type="EMBL" id="MDV6314212.1"/>
    </source>
</evidence>
<reference evidence="2 3" key="1">
    <citation type="submission" date="2023-10" db="EMBL/GenBank/DDBJ databases">
        <title>Development of a sustainable strategy for remediation of hydrocarbon-contaminated territories based on the waste exchange concept.</title>
        <authorList>
            <person name="Krivoruchko A."/>
        </authorList>
    </citation>
    <scope>NUCLEOTIDE SEQUENCE</scope>
    <source>
        <strain evidence="1 3">IEGM 1266</strain>
        <strain evidence="2">IEGM 1279</strain>
    </source>
</reference>
<dbReference type="Pfam" id="PF13692">
    <property type="entry name" value="Glyco_trans_1_4"/>
    <property type="match status" value="1"/>
</dbReference>
<keyword evidence="2" id="KW-0808">Transferase</keyword>
<keyword evidence="2" id="KW-0328">Glycosyltransferase</keyword>
<dbReference type="Proteomes" id="UP001185922">
    <property type="component" value="Unassembled WGS sequence"/>
</dbReference>
<name>A0AAE4R8X4_9ACTN</name>
<keyword evidence="3" id="KW-1185">Reference proteome</keyword>
<sequence>MTGQSTPGTIGQPGTSGLDGLDGARVIYVAAERSAGGVGAYSEVFADMLRRRLTDFHEVRHPRPGTDTVTDLRARRREIIELIDAADGRPVVVHGEFSGGSVESFWPTAGLERIRRGVLVSATVHDPPGLVWWPGRVAFLERRRFLNHAVHFPLRPLSRAIERRVVGARTLFAMSHAGARSLLRAYPDTTVRHAHMPVWSRGEVVAAPDRPKAVGLFGLVYRGKGFEHVERLRGVLPDDIAIRIAGRGTEALPGLDGVEILGGVDDADLPAYFSSVRALVVPYGTRSLYGEAFPGSSVVSDAIAHLTPVVCTGHGALGELRTEGGVLVVEEGGRTHEETVDALASAAAELVTSRDRLSAMGEALKEMREVREPDEVVRTYLDTWARALCRA</sequence>
<dbReference type="EMBL" id="JAWLKI010000008">
    <property type="protein sequence ID" value="MDV6307487.1"/>
    <property type="molecule type" value="Genomic_DNA"/>
</dbReference>
<dbReference type="EC" id="2.4.-.-" evidence="2"/>
<dbReference type="Proteomes" id="UP001185779">
    <property type="component" value="Unassembled WGS sequence"/>
</dbReference>
<dbReference type="EMBL" id="JAWLKH010000029">
    <property type="protein sequence ID" value="MDV6314212.1"/>
    <property type="molecule type" value="Genomic_DNA"/>
</dbReference>
<protein>
    <submittedName>
        <fullName evidence="2">Glycosyltransferase</fullName>
        <ecNumber evidence="2">2.4.-.-</ecNumber>
    </submittedName>
</protein>
<dbReference type="GeneID" id="77171446"/>
<gene>
    <name evidence="1" type="ORF">R3P94_09125</name>
    <name evidence="2" type="ORF">R3Q15_20390</name>
</gene>